<accession>A0A3E1KJC6</accession>
<dbReference type="OrthoDB" id="6853546at2"/>
<organism evidence="2 3">
    <name type="scientific">Xanthomonas nasturtii</name>
    <dbReference type="NCBI Taxonomy" id="1843581"/>
    <lineage>
        <taxon>Bacteria</taxon>
        <taxon>Pseudomonadati</taxon>
        <taxon>Pseudomonadota</taxon>
        <taxon>Gammaproteobacteria</taxon>
        <taxon>Lysobacterales</taxon>
        <taxon>Lysobacteraceae</taxon>
        <taxon>Xanthomonas</taxon>
    </lineage>
</organism>
<evidence type="ECO:0000313" key="2">
    <source>
        <dbReference type="EMBL" id="RFF38787.1"/>
    </source>
</evidence>
<feature type="signal peptide" evidence="1">
    <location>
        <begin position="1"/>
        <end position="29"/>
    </location>
</feature>
<dbReference type="PROSITE" id="PS51257">
    <property type="entry name" value="PROKAR_LIPOPROTEIN"/>
    <property type="match status" value="1"/>
</dbReference>
<evidence type="ECO:0000256" key="1">
    <source>
        <dbReference type="SAM" id="SignalP"/>
    </source>
</evidence>
<dbReference type="AlphaFoldDB" id="A0A3E1KJC6"/>
<dbReference type="Proteomes" id="UP000259570">
    <property type="component" value="Unassembled WGS sequence"/>
</dbReference>
<protein>
    <recommendedName>
        <fullName evidence="4">Secreted protein</fullName>
    </recommendedName>
</protein>
<proteinExistence type="predicted"/>
<evidence type="ECO:0008006" key="4">
    <source>
        <dbReference type="Google" id="ProtNLM"/>
    </source>
</evidence>
<name>A0A3E1KJC6_9XANT</name>
<gene>
    <name evidence="2" type="ORF">DZD52_11335</name>
</gene>
<keyword evidence="1" id="KW-0732">Signal</keyword>
<comment type="caution">
    <text evidence="2">The sequence shown here is derived from an EMBL/GenBank/DDBJ whole genome shotgun (WGS) entry which is preliminary data.</text>
</comment>
<reference evidence="2 3" key="1">
    <citation type="submission" date="2018-08" db="EMBL/GenBank/DDBJ databases">
        <title>Genome sequencing of X. nasturtii WHRI 8984.</title>
        <authorList>
            <person name="Studholme D.J."/>
            <person name="Mchugh J."/>
            <person name="Vicente J."/>
        </authorList>
    </citation>
    <scope>NUCLEOTIDE SEQUENCE [LARGE SCALE GENOMIC DNA]</scope>
    <source>
        <strain evidence="2 3">WHRI 8984</strain>
    </source>
</reference>
<evidence type="ECO:0000313" key="3">
    <source>
        <dbReference type="Proteomes" id="UP000259570"/>
    </source>
</evidence>
<sequence>MAAPLPRRPALRQILTPSLLALLLTACNAPETSMTQTLSPATEATAEADVEAGGRGLAKLNPSPRKAYEVTLTLDKAPGAFGLVQAAAQYDVSNEAECGKIQPETGTAGRITSQEDVALKKISDTEYRGTVYLDLMQDEDYYGRGVCHWEFSGASVLLKATGAEEETRFLSFIEAKTVTAQQPQTKYYWKEGYPRSESKSFPDTGELSADKFKPEIRDNLFTITLAAKEVAP</sequence>
<dbReference type="EMBL" id="QUZM01000019">
    <property type="protein sequence ID" value="RFF38787.1"/>
    <property type="molecule type" value="Genomic_DNA"/>
</dbReference>
<feature type="chain" id="PRO_5017792841" description="Secreted protein" evidence="1">
    <location>
        <begin position="30"/>
        <end position="232"/>
    </location>
</feature>